<sequence>MAEATALKTLSKNLRGRHLYPFAIGFTSVLLASAYLFRLEDEDYLNTVNKRFAKPFVKKAPGDDSHGH</sequence>
<comment type="caution">
    <text evidence="2">The sequence shown here is derived from an EMBL/GenBank/DDBJ whole genome shotgun (WGS) entry which is preliminary data.</text>
</comment>
<evidence type="ECO:0000256" key="1">
    <source>
        <dbReference type="SAM" id="Phobius"/>
    </source>
</evidence>
<feature type="transmembrane region" description="Helical" evidence="1">
    <location>
        <begin position="18"/>
        <end position="37"/>
    </location>
</feature>
<keyword evidence="1" id="KW-1133">Transmembrane helix</keyword>
<dbReference type="Proteomes" id="UP000247409">
    <property type="component" value="Unassembled WGS sequence"/>
</dbReference>
<keyword evidence="1" id="KW-0472">Membrane</keyword>
<keyword evidence="1" id="KW-0812">Transmembrane</keyword>
<evidence type="ECO:0000313" key="2">
    <source>
        <dbReference type="EMBL" id="PXF44102.1"/>
    </source>
</evidence>
<dbReference type="EMBL" id="NBIV01000102">
    <property type="protein sequence ID" value="PXF44102.1"/>
    <property type="molecule type" value="Genomic_DNA"/>
</dbReference>
<dbReference type="AlphaFoldDB" id="A0A2V3IPV1"/>
<organism evidence="2 3">
    <name type="scientific">Gracilariopsis chorda</name>
    <dbReference type="NCBI Taxonomy" id="448386"/>
    <lineage>
        <taxon>Eukaryota</taxon>
        <taxon>Rhodophyta</taxon>
        <taxon>Florideophyceae</taxon>
        <taxon>Rhodymeniophycidae</taxon>
        <taxon>Gracilariales</taxon>
        <taxon>Gracilariaceae</taxon>
        <taxon>Gracilariopsis</taxon>
    </lineage>
</organism>
<gene>
    <name evidence="2" type="ORF">BWQ96_06183</name>
</gene>
<proteinExistence type="predicted"/>
<evidence type="ECO:0000313" key="3">
    <source>
        <dbReference type="Proteomes" id="UP000247409"/>
    </source>
</evidence>
<protein>
    <submittedName>
        <fullName evidence="2">Uncharacterized protein</fullName>
    </submittedName>
</protein>
<name>A0A2V3IPV1_9FLOR</name>
<reference evidence="2 3" key="1">
    <citation type="journal article" date="2018" name="Mol. Biol. Evol.">
        <title>Analysis of the draft genome of the red seaweed Gracilariopsis chorda provides insights into genome size evolution in Rhodophyta.</title>
        <authorList>
            <person name="Lee J."/>
            <person name="Yang E.C."/>
            <person name="Graf L."/>
            <person name="Yang J.H."/>
            <person name="Qiu H."/>
            <person name="Zel Zion U."/>
            <person name="Chan C.X."/>
            <person name="Stephens T.G."/>
            <person name="Weber A.P.M."/>
            <person name="Boo G.H."/>
            <person name="Boo S.M."/>
            <person name="Kim K.M."/>
            <person name="Shin Y."/>
            <person name="Jung M."/>
            <person name="Lee S.J."/>
            <person name="Yim H.S."/>
            <person name="Lee J.H."/>
            <person name="Bhattacharya D."/>
            <person name="Yoon H.S."/>
        </authorList>
    </citation>
    <scope>NUCLEOTIDE SEQUENCE [LARGE SCALE GENOMIC DNA]</scope>
    <source>
        <strain evidence="2 3">SKKU-2015</strain>
        <tissue evidence="2">Whole body</tissue>
    </source>
</reference>
<keyword evidence="3" id="KW-1185">Reference proteome</keyword>
<accession>A0A2V3IPV1</accession>